<sequence length="327" mass="33613">MSARGDGSTDPGILSPEMRALLDAVAAETGPVPDGTLLPPAEGRALAARTNARWNVDLPPMAAVTNARVPANPALGSAEVPLLIITPPDAGAGTILYVHGGGFAFCSPQTHERCARVLALEAGMTVVLPDYRLAPEHPYPAGLLDVVATFRALAAGTVASVAPAPLLVSGDSAGANLALAAMLHEEREGRPLPDGGLLFYGNYTADLSGEAYVRFAEGPGLTTARMGRYWSWYAGGRALNGDPLACPLDAGDAALGALPPLYLMAAGVDPLFGDTARLAARLAALGRDDRFDIVPGVVHGFLQYTRDLAAARVALAAAGRAARGFFA</sequence>
<feature type="active site" evidence="3">
    <location>
        <position position="172"/>
    </location>
</feature>
<dbReference type="PANTHER" id="PTHR23025">
    <property type="entry name" value="TRIACYLGLYCEROL LIPASE"/>
    <property type="match status" value="1"/>
</dbReference>
<evidence type="ECO:0000313" key="5">
    <source>
        <dbReference type="EMBL" id="SHO61742.1"/>
    </source>
</evidence>
<dbReference type="Gene3D" id="3.40.50.1820">
    <property type="entry name" value="alpha/beta hydrolase"/>
    <property type="match status" value="1"/>
</dbReference>
<dbReference type="PROSITE" id="PS01174">
    <property type="entry name" value="LIPASE_GDXG_SER"/>
    <property type="match status" value="1"/>
</dbReference>
<comment type="similarity">
    <text evidence="1">Belongs to the 'GDXG' lipolytic enzyme family.</text>
</comment>
<dbReference type="Proteomes" id="UP000186406">
    <property type="component" value="Unassembled WGS sequence"/>
</dbReference>
<dbReference type="GO" id="GO:0019433">
    <property type="term" value="P:triglyceride catabolic process"/>
    <property type="evidence" value="ECO:0007669"/>
    <property type="project" value="TreeGrafter"/>
</dbReference>
<keyword evidence="6" id="KW-1185">Reference proteome</keyword>
<accession>A0A1M7ZAA5</accession>
<evidence type="ECO:0000256" key="1">
    <source>
        <dbReference type="ARBA" id="ARBA00010515"/>
    </source>
</evidence>
<evidence type="ECO:0000259" key="4">
    <source>
        <dbReference type="Pfam" id="PF07859"/>
    </source>
</evidence>
<dbReference type="PANTHER" id="PTHR23025:SF3">
    <property type="entry name" value="HORMONE-SENSITIVE LIPASE"/>
    <property type="match status" value="1"/>
</dbReference>
<dbReference type="InterPro" id="IPR033140">
    <property type="entry name" value="Lipase_GDXG_put_SER_AS"/>
</dbReference>
<evidence type="ECO:0000256" key="2">
    <source>
        <dbReference type="ARBA" id="ARBA00022801"/>
    </source>
</evidence>
<dbReference type="InterPro" id="IPR013094">
    <property type="entry name" value="AB_hydrolase_3"/>
</dbReference>
<organism evidence="5 6">
    <name type="scientific">Pseudoxanthobacter soli DSM 19599</name>
    <dbReference type="NCBI Taxonomy" id="1123029"/>
    <lineage>
        <taxon>Bacteria</taxon>
        <taxon>Pseudomonadati</taxon>
        <taxon>Pseudomonadota</taxon>
        <taxon>Alphaproteobacteria</taxon>
        <taxon>Hyphomicrobiales</taxon>
        <taxon>Segnochrobactraceae</taxon>
        <taxon>Pseudoxanthobacter</taxon>
    </lineage>
</organism>
<dbReference type="EMBL" id="FRXO01000001">
    <property type="protein sequence ID" value="SHO61742.1"/>
    <property type="molecule type" value="Genomic_DNA"/>
</dbReference>
<dbReference type="GO" id="GO:0005829">
    <property type="term" value="C:cytosol"/>
    <property type="evidence" value="ECO:0007669"/>
    <property type="project" value="TreeGrafter"/>
</dbReference>
<evidence type="ECO:0000256" key="3">
    <source>
        <dbReference type="PROSITE-ProRule" id="PRU10038"/>
    </source>
</evidence>
<dbReference type="STRING" id="1123029.SAMN02745172_00879"/>
<dbReference type="InterPro" id="IPR002168">
    <property type="entry name" value="Lipase_GDXG_HIS_AS"/>
</dbReference>
<gene>
    <name evidence="5" type="ORF">SAMN02745172_00879</name>
</gene>
<name>A0A1M7ZAA5_9HYPH</name>
<keyword evidence="2" id="KW-0378">Hydrolase</keyword>
<dbReference type="GO" id="GO:0004806">
    <property type="term" value="F:triacylglycerol lipase activity"/>
    <property type="evidence" value="ECO:0007669"/>
    <property type="project" value="TreeGrafter"/>
</dbReference>
<protein>
    <submittedName>
        <fullName evidence="5">Acetyl esterase</fullName>
    </submittedName>
</protein>
<dbReference type="SUPFAM" id="SSF53474">
    <property type="entry name" value="alpha/beta-Hydrolases"/>
    <property type="match status" value="1"/>
</dbReference>
<proteinExistence type="inferred from homology"/>
<dbReference type="AlphaFoldDB" id="A0A1M7ZAA5"/>
<dbReference type="RefSeq" id="WP_073625888.1">
    <property type="nucleotide sequence ID" value="NZ_FRXO01000001.1"/>
</dbReference>
<evidence type="ECO:0000313" key="6">
    <source>
        <dbReference type="Proteomes" id="UP000186406"/>
    </source>
</evidence>
<dbReference type="GO" id="GO:0004771">
    <property type="term" value="F:sterol ester esterase activity"/>
    <property type="evidence" value="ECO:0007669"/>
    <property type="project" value="TreeGrafter"/>
</dbReference>
<reference evidence="5 6" key="1">
    <citation type="submission" date="2016-12" db="EMBL/GenBank/DDBJ databases">
        <authorList>
            <person name="Song W.-J."/>
            <person name="Kurnit D.M."/>
        </authorList>
    </citation>
    <scope>NUCLEOTIDE SEQUENCE [LARGE SCALE GENOMIC DNA]</scope>
    <source>
        <strain evidence="5 6">DSM 19599</strain>
    </source>
</reference>
<dbReference type="Pfam" id="PF07859">
    <property type="entry name" value="Abhydrolase_3"/>
    <property type="match status" value="1"/>
</dbReference>
<dbReference type="InterPro" id="IPR029058">
    <property type="entry name" value="AB_hydrolase_fold"/>
</dbReference>
<dbReference type="OrthoDB" id="9806180at2"/>
<dbReference type="PROSITE" id="PS01173">
    <property type="entry name" value="LIPASE_GDXG_HIS"/>
    <property type="match status" value="1"/>
</dbReference>
<feature type="domain" description="Alpha/beta hydrolase fold-3" evidence="4">
    <location>
        <begin position="95"/>
        <end position="302"/>
    </location>
</feature>